<evidence type="ECO:0000313" key="3">
    <source>
        <dbReference type="Proteomes" id="UP000263418"/>
    </source>
</evidence>
<dbReference type="Pfam" id="PF11826">
    <property type="entry name" value="RctB_central"/>
    <property type="match status" value="1"/>
</dbReference>
<sequence>MIQQSWETTIEPHLMTFELNELGEEFTKDLNRRGRFTIFAFSGKEESILDLVLSFEINDKLKSIANFLILKSQTVNAIRATEAIEEIVSQYKIPESTTRRAFQELVKEGILFKPEVLLNGNPCDKAYCYQFYGKKEILNSLSRNKIAKSNSHNRNTIEDQESIKSSIESMGLTLADIDAKKHLKDGLLFYPSLIPLQYLSLAPEKRNGKNYVKEEFSHVVGNETTGRYAIEAAAHDQVVTTPAILTLMALINLSIAYNAKMLQSGRYQEPFENKEVPIHLLDIIYVRGIKDSGQARIRIRNHIQELRETIYNWIDLTGIKDENMKDIFGSKDFQYIVGLKTNAEISPVKLRNGRIRTNPMLFFIKFNDILIDKLKSKRLLFTLPYKIVMDDPLIFTFYLVLRQMNRSRESILLREIAEKMYYMNSTNKLYSLLKDRLEENYKAELNLFEDNDFVFDYNLCGYYLSFNKNPDGDRTVHLYCDHEEMIKHSGAEYNPKLRDYNAPTLPNPVYASAETVEEIQTREKAQNIASTLLQLYLDESTRRALQFRRLLIGNKSLDVSAYTTNEELSVYSIIISQQFDIEEDVVDIALNLIKEGVKPLGYSEFTISMSKFHNLKAHLVDVHNLDLDTIELINLTKHFRLKNMQLWYNEDYESVAKEVLSRITIMQYD</sequence>
<feature type="domain" description="Replication initiator protein RctB central region" evidence="1">
    <location>
        <begin position="206"/>
        <end position="492"/>
    </location>
</feature>
<proteinExistence type="predicted"/>
<dbReference type="AlphaFoldDB" id="A0AAN1UFC1"/>
<dbReference type="Proteomes" id="UP000263418">
    <property type="component" value="Chromosome 3"/>
</dbReference>
<name>A0AAN1UFC1_VIBVL</name>
<reference evidence="2 3" key="1">
    <citation type="submission" date="2017-03" db="EMBL/GenBank/DDBJ databases">
        <title>Complete Genome Sequence of Vibrio vulnificus FORC_053.</title>
        <authorList>
            <consortium name="Food-borne Pathogen Omics Research Center"/>
            <person name="Chung H.Y."/>
            <person name="Na E.J."/>
            <person name="Song J.S."/>
            <person name="Kim H."/>
            <person name="Lee J.-H."/>
            <person name="Ryu S."/>
            <person name="Choi S.H."/>
        </authorList>
    </citation>
    <scope>NUCLEOTIDE SEQUENCE [LARGE SCALE GENOMIC DNA]</scope>
    <source>
        <strain evidence="2 3">FORC_053</strain>
    </source>
</reference>
<protein>
    <recommendedName>
        <fullName evidence="1">Replication initiator protein RctB central region domain-containing protein</fullName>
    </recommendedName>
</protein>
<gene>
    <name evidence="2" type="ORF">FORC53_4879</name>
</gene>
<dbReference type="InterPro" id="IPR021781">
    <property type="entry name" value="RctB_central_dom"/>
</dbReference>
<dbReference type="EMBL" id="CP019292">
    <property type="protein sequence ID" value="AXX63218.1"/>
    <property type="molecule type" value="Genomic_DNA"/>
</dbReference>
<accession>A0AAN1UFC1</accession>
<evidence type="ECO:0000259" key="1">
    <source>
        <dbReference type="Pfam" id="PF11826"/>
    </source>
</evidence>
<evidence type="ECO:0000313" key="2">
    <source>
        <dbReference type="EMBL" id="AXX63218.1"/>
    </source>
</evidence>
<organism evidence="2 3">
    <name type="scientific">Vibrio vulnificus</name>
    <dbReference type="NCBI Taxonomy" id="672"/>
    <lineage>
        <taxon>Bacteria</taxon>
        <taxon>Pseudomonadati</taxon>
        <taxon>Pseudomonadota</taxon>
        <taxon>Gammaproteobacteria</taxon>
        <taxon>Vibrionales</taxon>
        <taxon>Vibrionaceae</taxon>
        <taxon>Vibrio</taxon>
    </lineage>
</organism>